<keyword evidence="2" id="KW-1185">Reference proteome</keyword>
<protein>
    <submittedName>
        <fullName evidence="1">(African queen) hypothetical protein</fullName>
    </submittedName>
</protein>
<dbReference type="EMBL" id="CAKASE010000049">
    <property type="protein sequence ID" value="CAG9563417.1"/>
    <property type="molecule type" value="Genomic_DNA"/>
</dbReference>
<evidence type="ECO:0000313" key="1">
    <source>
        <dbReference type="EMBL" id="CAG9563417.1"/>
    </source>
</evidence>
<dbReference type="Proteomes" id="UP000789524">
    <property type="component" value="Unassembled WGS sequence"/>
</dbReference>
<evidence type="ECO:0000313" key="2">
    <source>
        <dbReference type="Proteomes" id="UP000789524"/>
    </source>
</evidence>
<sequence length="166" mass="18792">MELMETLAPVISCSIRRMLFSVVAEYYIGIIQIDVKNVFMNCSLLEDLLVEQPDGFFYNGEEKPRLYIESIKRSKASKMQVHAVVGVLGDDTDPMVSVMKLEKAPQETYEVIGGLDTQIREIKVLIRVSLQNYVCKELHSSHLGIPKVKAEARKLLWFPSVDAVSE</sequence>
<organism evidence="1 2">
    <name type="scientific">Danaus chrysippus</name>
    <name type="common">African queen</name>
    <dbReference type="NCBI Taxonomy" id="151541"/>
    <lineage>
        <taxon>Eukaryota</taxon>
        <taxon>Metazoa</taxon>
        <taxon>Ecdysozoa</taxon>
        <taxon>Arthropoda</taxon>
        <taxon>Hexapoda</taxon>
        <taxon>Insecta</taxon>
        <taxon>Pterygota</taxon>
        <taxon>Neoptera</taxon>
        <taxon>Endopterygota</taxon>
        <taxon>Lepidoptera</taxon>
        <taxon>Glossata</taxon>
        <taxon>Ditrysia</taxon>
        <taxon>Papilionoidea</taxon>
        <taxon>Nymphalidae</taxon>
        <taxon>Danainae</taxon>
        <taxon>Danaini</taxon>
        <taxon>Danaina</taxon>
        <taxon>Danaus</taxon>
        <taxon>Anosia</taxon>
    </lineage>
</organism>
<comment type="caution">
    <text evidence="1">The sequence shown here is derived from an EMBL/GenBank/DDBJ whole genome shotgun (WGS) entry which is preliminary data.</text>
</comment>
<name>A0A8J2QM13_9NEOP</name>
<dbReference type="AlphaFoldDB" id="A0A8J2QM13"/>
<reference evidence="1" key="1">
    <citation type="submission" date="2021-09" db="EMBL/GenBank/DDBJ databases">
        <authorList>
            <person name="Martin H S."/>
        </authorList>
    </citation>
    <scope>NUCLEOTIDE SEQUENCE</scope>
</reference>
<gene>
    <name evidence="1" type="ORF">DCHRY22_LOCUS4555</name>
</gene>
<dbReference type="OrthoDB" id="10058156at2759"/>
<proteinExistence type="predicted"/>
<accession>A0A8J2QM13</accession>